<dbReference type="InterPro" id="IPR023299">
    <property type="entry name" value="ATPase_P-typ_cyto_dom_N"/>
</dbReference>
<feature type="binding site" evidence="22">
    <location>
        <position position="1054"/>
    </location>
    <ligand>
        <name>Mg(2+)</name>
        <dbReference type="ChEBI" id="CHEBI:18420"/>
    </ligand>
</feature>
<dbReference type="CDD" id="cd02073">
    <property type="entry name" value="P-type_ATPase_APLT_Dnf-like"/>
    <property type="match status" value="1"/>
</dbReference>
<keyword evidence="9 21" id="KW-0067">ATP-binding</keyword>
<dbReference type="PROSITE" id="PS00154">
    <property type="entry name" value="ATPASE_E1_E2"/>
    <property type="match status" value="1"/>
</dbReference>
<evidence type="ECO:0000256" key="12">
    <source>
        <dbReference type="ARBA" id="ARBA00022989"/>
    </source>
</evidence>
<dbReference type="EMBL" id="ML986626">
    <property type="protein sequence ID" value="KAF2263456.1"/>
    <property type="molecule type" value="Genomic_DNA"/>
</dbReference>
<keyword evidence="7 22" id="KW-0479">Metal-binding</keyword>
<feature type="binding site" evidence="21">
    <location>
        <position position="611"/>
    </location>
    <ligand>
        <name>ATP</name>
        <dbReference type="ChEBI" id="CHEBI:30616"/>
    </ligand>
</feature>
<feature type="domain" description="P-type ATPase N-terminal" evidence="25">
    <location>
        <begin position="98"/>
        <end position="152"/>
    </location>
</feature>
<dbReference type="Pfam" id="PF16212">
    <property type="entry name" value="PhoLip_ATPase_C"/>
    <property type="match status" value="1"/>
</dbReference>
<keyword evidence="13" id="KW-0445">Lipid transport</keyword>
<comment type="catalytic activity">
    <reaction evidence="17">
        <text>a beta-D-glucosyl-(1&lt;-&gt;1')-N-acylsphing-4-enine(out) + ATP + H2O = a beta-D-glucosyl-(1&lt;-&gt;1')-N-acylsphing-4-enine(in) + ADP + phosphate + H(+)</text>
        <dbReference type="Rhea" id="RHEA:66036"/>
        <dbReference type="ChEBI" id="CHEBI:15377"/>
        <dbReference type="ChEBI" id="CHEBI:15378"/>
        <dbReference type="ChEBI" id="CHEBI:22801"/>
        <dbReference type="ChEBI" id="CHEBI:30616"/>
        <dbReference type="ChEBI" id="CHEBI:43474"/>
        <dbReference type="ChEBI" id="CHEBI:456216"/>
    </reaction>
    <physiologicalReaction direction="left-to-right" evidence="17">
        <dbReference type="Rhea" id="RHEA:66037"/>
    </physiologicalReaction>
</comment>
<evidence type="ECO:0000313" key="28">
    <source>
        <dbReference type="Proteomes" id="UP000800093"/>
    </source>
</evidence>
<keyword evidence="12 23" id="KW-1133">Transmembrane helix</keyword>
<evidence type="ECO:0000313" key="27">
    <source>
        <dbReference type="EMBL" id="KAF2263456.1"/>
    </source>
</evidence>
<feature type="binding site" evidence="21">
    <location>
        <position position="843"/>
    </location>
    <ligand>
        <name>ATP</name>
        <dbReference type="ChEBI" id="CHEBI:30616"/>
    </ligand>
</feature>
<evidence type="ECO:0000256" key="10">
    <source>
        <dbReference type="ARBA" id="ARBA00022842"/>
    </source>
</evidence>
<dbReference type="GO" id="GO:0140346">
    <property type="term" value="F:phosphatidylserine flippase activity"/>
    <property type="evidence" value="ECO:0007669"/>
    <property type="project" value="UniProtKB-ARBA"/>
</dbReference>
<feature type="transmembrane region" description="Helical" evidence="23">
    <location>
        <begin position="130"/>
        <end position="147"/>
    </location>
</feature>
<feature type="binding site" evidence="22">
    <location>
        <position position="1058"/>
    </location>
    <ligand>
        <name>Mg(2+)</name>
        <dbReference type="ChEBI" id="CHEBI:18420"/>
    </ligand>
</feature>
<dbReference type="SUPFAM" id="SSF56784">
    <property type="entry name" value="HAD-like"/>
    <property type="match status" value="1"/>
</dbReference>
<dbReference type="SFLD" id="SFLDS00003">
    <property type="entry name" value="Haloacid_Dehalogenase"/>
    <property type="match status" value="1"/>
</dbReference>
<comment type="catalytic activity">
    <reaction evidence="16">
        <text>a 1,2-diacyl-sn-glycero-3-phosphoethanolamine(out) + ATP + H2O = a 1,2-diacyl-sn-glycero-3-phosphoethanolamine(in) + ADP + phosphate + H(+)</text>
        <dbReference type="Rhea" id="RHEA:66132"/>
        <dbReference type="ChEBI" id="CHEBI:15377"/>
        <dbReference type="ChEBI" id="CHEBI:15378"/>
        <dbReference type="ChEBI" id="CHEBI:30616"/>
        <dbReference type="ChEBI" id="CHEBI:43474"/>
        <dbReference type="ChEBI" id="CHEBI:64612"/>
        <dbReference type="ChEBI" id="CHEBI:456216"/>
    </reaction>
    <physiologicalReaction direction="left-to-right" evidence="16">
        <dbReference type="Rhea" id="RHEA:66133"/>
    </physiologicalReaction>
</comment>
<dbReference type="FunFam" id="3.40.1110.10:FF:000048">
    <property type="entry name" value="Phospholipid-transporting ATPase"/>
    <property type="match status" value="1"/>
</dbReference>
<dbReference type="InterPro" id="IPR032630">
    <property type="entry name" value="P_typ_ATPase_c"/>
</dbReference>
<dbReference type="GO" id="GO:0006897">
    <property type="term" value="P:endocytosis"/>
    <property type="evidence" value="ECO:0007669"/>
    <property type="project" value="UniProtKB-ARBA"/>
</dbReference>
<dbReference type="PANTHER" id="PTHR24092">
    <property type="entry name" value="PROBABLE PHOSPHOLIPID-TRANSPORTING ATPASE"/>
    <property type="match status" value="1"/>
</dbReference>
<feature type="binding site" evidence="21">
    <location>
        <position position="1058"/>
    </location>
    <ligand>
        <name>ATP</name>
        <dbReference type="ChEBI" id="CHEBI:30616"/>
    </ligand>
</feature>
<evidence type="ECO:0000256" key="2">
    <source>
        <dbReference type="ARBA" id="ARBA00004651"/>
    </source>
</evidence>
<dbReference type="Gene3D" id="2.70.150.10">
    <property type="entry name" value="Calcium-transporting ATPase, cytoplasmic transduction domain A"/>
    <property type="match status" value="1"/>
</dbReference>
<keyword evidence="28" id="KW-1185">Reference proteome</keyword>
<feature type="region of interest" description="Disordered" evidence="24">
    <location>
        <begin position="1"/>
        <end position="99"/>
    </location>
</feature>
<feature type="compositionally biased region" description="Basic residues" evidence="24">
    <location>
        <begin position="17"/>
        <end position="28"/>
    </location>
</feature>
<dbReference type="Proteomes" id="UP000800093">
    <property type="component" value="Unassembled WGS sequence"/>
</dbReference>
<feature type="binding site" evidence="21">
    <location>
        <position position="808"/>
    </location>
    <ligand>
        <name>ATP</name>
        <dbReference type="ChEBI" id="CHEBI:30616"/>
    </ligand>
</feature>
<keyword evidence="5" id="KW-1003">Cell membrane</keyword>
<feature type="domain" description="P-type ATPase C-terminal" evidence="26">
    <location>
        <begin position="1080"/>
        <end position="1329"/>
    </location>
</feature>
<dbReference type="FunFam" id="3.40.50.1000:FF:000001">
    <property type="entry name" value="Phospholipid-transporting ATPase IC"/>
    <property type="match status" value="1"/>
</dbReference>
<keyword evidence="11 23" id="KW-1278">Translocase</keyword>
<feature type="transmembrane region" description="Helical" evidence="23">
    <location>
        <begin position="495"/>
        <end position="518"/>
    </location>
</feature>
<feature type="transmembrane region" description="Helical" evidence="23">
    <location>
        <begin position="1112"/>
        <end position="1131"/>
    </location>
</feature>
<dbReference type="GO" id="GO:0005524">
    <property type="term" value="F:ATP binding"/>
    <property type="evidence" value="ECO:0007669"/>
    <property type="project" value="UniProtKB-UniRule"/>
</dbReference>
<feature type="binding site" evidence="22">
    <location>
        <position position="610"/>
    </location>
    <ligand>
        <name>Mg(2+)</name>
        <dbReference type="ChEBI" id="CHEBI:18420"/>
    </ligand>
</feature>
<feature type="binding site" evidence="21">
    <location>
        <position position="923"/>
    </location>
    <ligand>
        <name>ATP</name>
        <dbReference type="ChEBI" id="CHEBI:30616"/>
    </ligand>
</feature>
<name>A0A9P4N810_9PLEO</name>
<dbReference type="InterPro" id="IPR036412">
    <property type="entry name" value="HAD-like_sf"/>
</dbReference>
<dbReference type="FunFam" id="3.40.50.1000:FF:000108">
    <property type="entry name" value="Phospholipid-transporting ATPase"/>
    <property type="match status" value="1"/>
</dbReference>
<dbReference type="PRINTS" id="PR00119">
    <property type="entry name" value="CATATPASE"/>
</dbReference>
<sequence>MAIQPYTEDSEVTNPVKRIRWATHRAKGPKADSKRQSLKERLHRRIGSGGEKKRDSLGKEAGPTDAESSEADSEEQDPGRRVYFNIPLPPSERDEDGHPTAHYARNKIRTAKYTPLSFIPKNLWFQFHNIANVYFLFIIILGVFSIFGASNPALNAVPLIVILSVTAIKDAIEDWRRTVLDNELNNAPVHRLVEFNNVNTAEDTVSMWRKFKKANSRAIVWVWRQWKDRKAPKGKEGTEGESRPSIDTRRASVLSYYGHGDEDVQMTPVPSPLPGQSPPADAVNLGGQMHVREGDQARVSGSDTKTPTEQKFWGSVIDPFKTTPDKARFKKDAWKNVQVGDFVRLYNDEEIPADVVVLSTSSEDGACYVETKNLDGETNLKVRNALHCTRDVKHARHCERADFIIESEGPHSNLYSYNAVIRWKQHNAKDPNATPYDMAEPITINNLLLRGSQLRNTEWVLGVVAFTGEETKIMINSGITPSKRAKITKDLNWNVVYNFIILFFMCLVSGIVLGVFWAKDDTSHALFEFGSYGNGKPSLDGVIAFWAGVILFQNLVPISLYITLEIIRTLQAVFIYSDVLMYYEKIDYPCTPKSWNISDDVGQIEYIFSDKTGTLTQNVMEFKKCTVNGVPYGEAYTEAQAGMQRRQGINVEEESARAHEQIARDRVRMIEDIRRMHDNPYLKDEDLTFVAPDYISDLAGDSGHEQRMACERFMVALAVCHTVITERTPGDPPKIEFKAQSPDEAALVATARDVGFTLVGREDDRLVVNVLGEERRYQVLNTLEFNSTRKRMSAIIRMPDGKIVLFCKGADSMIYSRLIQGQQRELRATTGEHLEMFAREGLRTLCIAEREISEEEYQEWNKDYDIAANAVSGREEKLEEVSDRIENQLWLLGGTAIEDRLQDGVPDAISLLGRAGIKLWVLTGDKVETAINIGFSCNLLNNDMDLLVLKVDDQSLATAEAMLDEKLAIFGMTGSQQELDAAQHDHEPPPPTHAIIIDGDTLKLVLDDSIKRKFLLLCKQCRSVLCCRVSPSQKAAVVNMVKTGLDCLTLSIGDGANDVAMIQEAHVGVGIAGLEGRAAVMSSDYAIGQFRFLTRLVLVHGRWSYRRLAETIANFFYKNIVWTFSLFWYQIYTNFDSQYIFDYSYIVMFNLAFTSLPVILMGVLDQDVDDKVSLAVPQLYRRGIERKEWTQPKFWMYMVDGIYQSAIAFFMVYLLFSPATFNTANGLGLDELKRMGIFVATIAVFVANFYVLFNTYRWDWLMVLIVVISTLLIWAWTGIYTSFSSSVQFYKAASEVYGSLVFWAVLLVASIICLLPRFTAKSLQKIYFPLDVDIIREQVKLGKFDYLKEIDSYTPPPPKKGASVSSTESPSKYKVANAQAGDDDIRPIYPPSVAPTATTHNPRSQNGSNSTDYTFRRSIEGIPSHRISLDRPRPSYDRARMSMDRVRPSFEASNDFTSAAMLARMESSQSRSSVPPATPQTGHTMSRLRNAFRRPTVTREEAPELDNKPPSPPRRVPT</sequence>
<comment type="catalytic activity">
    <reaction evidence="15 23">
        <text>ATP + H2O + phospholipidSide 1 = ADP + phosphate + phospholipidSide 2.</text>
        <dbReference type="EC" id="7.6.2.1"/>
    </reaction>
</comment>
<dbReference type="InterPro" id="IPR018303">
    <property type="entry name" value="ATPase_P-typ_P_site"/>
</dbReference>
<keyword evidence="10 22" id="KW-0460">Magnesium</keyword>
<keyword evidence="4" id="KW-0813">Transport</keyword>
<feature type="transmembrane region" description="Helical" evidence="23">
    <location>
        <begin position="1194"/>
        <end position="1216"/>
    </location>
</feature>
<feature type="transmembrane region" description="Helical" evidence="23">
    <location>
        <begin position="1143"/>
        <end position="1164"/>
    </location>
</feature>
<feature type="transmembrane region" description="Helical" evidence="23">
    <location>
        <begin position="1260"/>
        <end position="1280"/>
    </location>
</feature>
<dbReference type="InterPro" id="IPR032631">
    <property type="entry name" value="P-type_ATPase_N"/>
</dbReference>
<organism evidence="27 28">
    <name type="scientific">Lojkania enalia</name>
    <dbReference type="NCBI Taxonomy" id="147567"/>
    <lineage>
        <taxon>Eukaryota</taxon>
        <taxon>Fungi</taxon>
        <taxon>Dikarya</taxon>
        <taxon>Ascomycota</taxon>
        <taxon>Pezizomycotina</taxon>
        <taxon>Dothideomycetes</taxon>
        <taxon>Pleosporomycetidae</taxon>
        <taxon>Pleosporales</taxon>
        <taxon>Pleosporales incertae sedis</taxon>
        <taxon>Lojkania</taxon>
    </lineage>
</organism>
<comment type="similarity">
    <text evidence="3 23">Belongs to the cation transport ATPase (P-type) (TC 3.A.3) family. Type IV subfamily.</text>
</comment>
<dbReference type="SFLD" id="SFLDF00027">
    <property type="entry name" value="p-type_atpase"/>
    <property type="match status" value="1"/>
</dbReference>
<dbReference type="Pfam" id="PF16209">
    <property type="entry name" value="PhoLip_ATPase_N"/>
    <property type="match status" value="1"/>
</dbReference>
<dbReference type="GO" id="GO:0140351">
    <property type="term" value="F:glycosylceramide flippase activity"/>
    <property type="evidence" value="ECO:0007669"/>
    <property type="project" value="UniProtKB-ARBA"/>
</dbReference>
<dbReference type="InterPro" id="IPR023214">
    <property type="entry name" value="HAD_sf"/>
</dbReference>
<feature type="binding site" evidence="21">
    <location>
        <position position="610"/>
    </location>
    <ligand>
        <name>ATP</name>
        <dbReference type="ChEBI" id="CHEBI:30616"/>
    </ligand>
</feature>
<evidence type="ECO:0000256" key="9">
    <source>
        <dbReference type="ARBA" id="ARBA00022840"/>
    </source>
</evidence>
<evidence type="ECO:0000256" key="23">
    <source>
        <dbReference type="RuleBase" id="RU362033"/>
    </source>
</evidence>
<feature type="region of interest" description="Disordered" evidence="24">
    <location>
        <begin position="1380"/>
        <end position="1414"/>
    </location>
</feature>
<feature type="binding site" evidence="21">
    <location>
        <position position="1028"/>
    </location>
    <ligand>
        <name>ATP</name>
        <dbReference type="ChEBI" id="CHEBI:30616"/>
    </ligand>
</feature>
<evidence type="ECO:0000256" key="15">
    <source>
        <dbReference type="ARBA" id="ARBA00034036"/>
    </source>
</evidence>
<dbReference type="PANTHER" id="PTHR24092:SF180">
    <property type="entry name" value="PHOSPHOLIPID-TRANSPORTING ATPASE DNF1-RELATED"/>
    <property type="match status" value="1"/>
</dbReference>
<feature type="compositionally biased region" description="Basic and acidic residues" evidence="24">
    <location>
        <begin position="1497"/>
        <end position="1507"/>
    </location>
</feature>
<feature type="active site" description="4-aspartylphosphate intermediate" evidence="20">
    <location>
        <position position="610"/>
    </location>
</feature>
<dbReference type="Gene3D" id="3.40.1110.10">
    <property type="entry name" value="Calcium-transporting ATPase, cytoplasmic domain N"/>
    <property type="match status" value="1"/>
</dbReference>
<dbReference type="SFLD" id="SFLDG00002">
    <property type="entry name" value="C1.7:_P-type_atpase_like"/>
    <property type="match status" value="1"/>
</dbReference>
<feature type="binding site" evidence="22">
    <location>
        <position position="612"/>
    </location>
    <ligand>
        <name>Mg(2+)</name>
        <dbReference type="ChEBI" id="CHEBI:18420"/>
    </ligand>
</feature>
<evidence type="ECO:0000256" key="4">
    <source>
        <dbReference type="ARBA" id="ARBA00022448"/>
    </source>
</evidence>
<evidence type="ECO:0000256" key="24">
    <source>
        <dbReference type="SAM" id="MobiDB-lite"/>
    </source>
</evidence>
<feature type="binding site" evidence="21">
    <location>
        <position position="924"/>
    </location>
    <ligand>
        <name>ATP</name>
        <dbReference type="ChEBI" id="CHEBI:30616"/>
    </ligand>
</feature>
<dbReference type="NCBIfam" id="TIGR01652">
    <property type="entry name" value="ATPase-Plipid"/>
    <property type="match status" value="1"/>
</dbReference>
<evidence type="ECO:0000256" key="13">
    <source>
        <dbReference type="ARBA" id="ARBA00023055"/>
    </source>
</evidence>
<evidence type="ECO:0000256" key="11">
    <source>
        <dbReference type="ARBA" id="ARBA00022967"/>
    </source>
</evidence>
<evidence type="ECO:0000256" key="21">
    <source>
        <dbReference type="PIRSR" id="PIRSR606539-2"/>
    </source>
</evidence>
<feature type="compositionally biased region" description="Polar residues" evidence="24">
    <location>
        <begin position="1395"/>
        <end position="1413"/>
    </location>
</feature>
<dbReference type="GO" id="GO:1990531">
    <property type="term" value="C:phospholipid-translocating ATPase complex"/>
    <property type="evidence" value="ECO:0007669"/>
    <property type="project" value="UniProtKB-ARBA"/>
</dbReference>
<evidence type="ECO:0000259" key="26">
    <source>
        <dbReference type="Pfam" id="PF16212"/>
    </source>
</evidence>
<evidence type="ECO:0000256" key="8">
    <source>
        <dbReference type="ARBA" id="ARBA00022741"/>
    </source>
</evidence>
<evidence type="ECO:0000256" key="20">
    <source>
        <dbReference type="PIRSR" id="PIRSR606539-1"/>
    </source>
</evidence>
<dbReference type="Pfam" id="PF13246">
    <property type="entry name" value="Cation_ATPase"/>
    <property type="match status" value="1"/>
</dbReference>
<comment type="catalytic activity">
    <reaction evidence="18">
        <text>a 1,2-diacyl-sn-glycero-3-phospho-L-serine(out) + ATP + H2O = a 1,2-diacyl-sn-glycero-3-phospho-L-serine(in) + ADP + phosphate + H(+)</text>
        <dbReference type="Rhea" id="RHEA:38567"/>
        <dbReference type="ChEBI" id="CHEBI:15377"/>
        <dbReference type="ChEBI" id="CHEBI:15378"/>
        <dbReference type="ChEBI" id="CHEBI:30616"/>
        <dbReference type="ChEBI" id="CHEBI:43474"/>
        <dbReference type="ChEBI" id="CHEBI:57262"/>
        <dbReference type="ChEBI" id="CHEBI:456216"/>
    </reaction>
    <physiologicalReaction direction="left-to-right" evidence="18">
        <dbReference type="Rhea" id="RHEA:38568"/>
    </physiologicalReaction>
</comment>
<dbReference type="Gene3D" id="3.40.50.1000">
    <property type="entry name" value="HAD superfamily/HAD-like"/>
    <property type="match status" value="1"/>
</dbReference>
<evidence type="ECO:0000256" key="3">
    <source>
        <dbReference type="ARBA" id="ARBA00008109"/>
    </source>
</evidence>
<dbReference type="GO" id="GO:0070867">
    <property type="term" value="C:mating projection tip membrane"/>
    <property type="evidence" value="ECO:0007669"/>
    <property type="project" value="UniProtKB-ARBA"/>
</dbReference>
<dbReference type="InterPro" id="IPR008250">
    <property type="entry name" value="ATPase_P-typ_transduc_dom_A_sf"/>
</dbReference>
<dbReference type="OrthoDB" id="377733at2759"/>
<dbReference type="SUPFAM" id="SSF81653">
    <property type="entry name" value="Calcium ATPase, transduction domain A"/>
    <property type="match status" value="1"/>
</dbReference>
<feature type="binding site" evidence="21">
    <location>
        <position position="744"/>
    </location>
    <ligand>
        <name>ATP</name>
        <dbReference type="ChEBI" id="CHEBI:30616"/>
    </ligand>
</feature>
<dbReference type="NCBIfam" id="TIGR01494">
    <property type="entry name" value="ATPase_P-type"/>
    <property type="match status" value="1"/>
</dbReference>
<feature type="region of interest" description="Disordered" evidence="24">
    <location>
        <begin position="1463"/>
        <end position="1518"/>
    </location>
</feature>
<feature type="compositionally biased region" description="Basic and acidic residues" evidence="24">
    <location>
        <begin position="29"/>
        <end position="40"/>
    </location>
</feature>
<dbReference type="SUPFAM" id="SSF81665">
    <property type="entry name" value="Calcium ATPase, transmembrane domain M"/>
    <property type="match status" value="1"/>
</dbReference>
<dbReference type="GO" id="GO:0099040">
    <property type="term" value="P:ceramide translocation"/>
    <property type="evidence" value="ECO:0007669"/>
    <property type="project" value="UniProtKB-ARBA"/>
</dbReference>
<evidence type="ECO:0000256" key="16">
    <source>
        <dbReference type="ARBA" id="ARBA00049128"/>
    </source>
</evidence>
<comment type="caution">
    <text evidence="27">The sequence shown here is derived from an EMBL/GenBank/DDBJ whole genome shotgun (WGS) entry which is preliminary data.</text>
</comment>
<evidence type="ECO:0000256" key="18">
    <source>
        <dbReference type="ARBA" id="ARBA00051303"/>
    </source>
</evidence>
<reference evidence="28" key="1">
    <citation type="journal article" date="2020" name="Stud. Mycol.">
        <title>101 Dothideomycetes genomes: A test case for predicting lifestyles and emergence of pathogens.</title>
        <authorList>
            <person name="Haridas S."/>
            <person name="Albert R."/>
            <person name="Binder M."/>
            <person name="Bloem J."/>
            <person name="LaButti K."/>
            <person name="Salamov A."/>
            <person name="Andreopoulos B."/>
            <person name="Baker S."/>
            <person name="Barry K."/>
            <person name="Bills G."/>
            <person name="Bluhm B."/>
            <person name="Cannon C."/>
            <person name="Castanera R."/>
            <person name="Culley D."/>
            <person name="Daum C."/>
            <person name="Ezra D."/>
            <person name="Gonzalez J."/>
            <person name="Henrissat B."/>
            <person name="Kuo A."/>
            <person name="Liang C."/>
            <person name="Lipzen A."/>
            <person name="Lutzoni F."/>
            <person name="Magnuson J."/>
            <person name="Mondo S."/>
            <person name="Nolan M."/>
            <person name="Ohm R."/>
            <person name="Pangilinan J."/>
            <person name="Park H.-J."/>
            <person name="Ramirez L."/>
            <person name="Alfaro M."/>
            <person name="Sun H."/>
            <person name="Tritt A."/>
            <person name="Yoshinaga Y."/>
            <person name="Zwiers L.-H."/>
            <person name="Turgeon B."/>
            <person name="Goodwin S."/>
            <person name="Spatafora J."/>
            <person name="Crous P."/>
            <person name="Grigoriev I."/>
        </authorList>
    </citation>
    <scope>NUCLEOTIDE SEQUENCE [LARGE SCALE GENOMIC DNA]</scope>
    <source>
        <strain evidence="28">CBS 304.66</strain>
    </source>
</reference>
<evidence type="ECO:0000259" key="25">
    <source>
        <dbReference type="Pfam" id="PF16209"/>
    </source>
</evidence>
<dbReference type="InterPro" id="IPR001757">
    <property type="entry name" value="P_typ_ATPase"/>
</dbReference>
<dbReference type="GO" id="GO:0016887">
    <property type="term" value="F:ATP hydrolysis activity"/>
    <property type="evidence" value="ECO:0007669"/>
    <property type="project" value="InterPro"/>
</dbReference>
<feature type="binding site" evidence="21">
    <location>
        <position position="1057"/>
    </location>
    <ligand>
        <name>ATP</name>
        <dbReference type="ChEBI" id="CHEBI:30616"/>
    </ligand>
</feature>
<protein>
    <recommendedName>
        <fullName evidence="23">Phospholipid-transporting ATPase</fullName>
        <ecNumber evidence="23">7.6.2.1</ecNumber>
    </recommendedName>
</protein>
<evidence type="ECO:0000256" key="19">
    <source>
        <dbReference type="ARBA" id="ARBA00052223"/>
    </source>
</evidence>
<dbReference type="InterPro" id="IPR044492">
    <property type="entry name" value="P_typ_ATPase_HD_dom"/>
</dbReference>
<accession>A0A9P4N810</accession>
<comment type="subcellular location">
    <subcellularLocation>
        <location evidence="2">Cell membrane</location>
        <topology evidence="2">Multi-pass membrane protein</topology>
    </subcellularLocation>
    <subcellularLocation>
        <location evidence="23">Membrane</location>
        <topology evidence="23">Multi-pass membrane protein</topology>
    </subcellularLocation>
</comment>
<feature type="binding site" evidence="21">
    <location>
        <position position="1034"/>
    </location>
    <ligand>
        <name>ATP</name>
        <dbReference type="ChEBI" id="CHEBI:30616"/>
    </ligand>
</feature>
<evidence type="ECO:0000256" key="7">
    <source>
        <dbReference type="ARBA" id="ARBA00022723"/>
    </source>
</evidence>
<evidence type="ECO:0000256" key="1">
    <source>
        <dbReference type="ARBA" id="ARBA00001946"/>
    </source>
</evidence>
<feature type="compositionally biased region" description="Acidic residues" evidence="24">
    <location>
        <begin position="67"/>
        <end position="76"/>
    </location>
</feature>
<evidence type="ECO:0000256" key="14">
    <source>
        <dbReference type="ARBA" id="ARBA00023136"/>
    </source>
</evidence>
<keyword evidence="14 23" id="KW-0472">Membrane</keyword>
<proteinExistence type="inferred from homology"/>
<evidence type="ECO:0000256" key="6">
    <source>
        <dbReference type="ARBA" id="ARBA00022692"/>
    </source>
</evidence>
<feature type="transmembrane region" description="Helical" evidence="23">
    <location>
        <begin position="1236"/>
        <end position="1253"/>
    </location>
</feature>
<dbReference type="GO" id="GO:0000287">
    <property type="term" value="F:magnesium ion binding"/>
    <property type="evidence" value="ECO:0007669"/>
    <property type="project" value="UniProtKB-UniRule"/>
</dbReference>
<keyword evidence="8 21" id="KW-0547">Nucleotide-binding</keyword>
<evidence type="ECO:0000256" key="5">
    <source>
        <dbReference type="ARBA" id="ARBA00022475"/>
    </source>
</evidence>
<keyword evidence="6 23" id="KW-0812">Transmembrane</keyword>
<feature type="transmembrane region" description="Helical" evidence="23">
    <location>
        <begin position="1300"/>
        <end position="1318"/>
    </location>
</feature>
<feature type="binding site" evidence="21">
    <location>
        <position position="925"/>
    </location>
    <ligand>
        <name>ATP</name>
        <dbReference type="ChEBI" id="CHEBI:30616"/>
    </ligand>
</feature>
<dbReference type="SUPFAM" id="SSF81660">
    <property type="entry name" value="Metal cation-transporting ATPase, ATP-binding domain N"/>
    <property type="match status" value="1"/>
</dbReference>
<feature type="binding site" evidence="21">
    <location>
        <position position="785"/>
    </location>
    <ligand>
        <name>ATP</name>
        <dbReference type="ChEBI" id="CHEBI:30616"/>
    </ligand>
</feature>
<dbReference type="GO" id="GO:0007163">
    <property type="term" value="P:establishment or maintenance of cell polarity"/>
    <property type="evidence" value="ECO:0007669"/>
    <property type="project" value="UniProtKB-ARBA"/>
</dbReference>
<feature type="binding site" evidence="21">
    <location>
        <position position="612"/>
    </location>
    <ligand>
        <name>ATP</name>
        <dbReference type="ChEBI" id="CHEBI:30616"/>
    </ligand>
</feature>
<dbReference type="InterPro" id="IPR023298">
    <property type="entry name" value="ATPase_P-typ_TM_dom_sf"/>
</dbReference>
<comment type="catalytic activity">
    <reaction evidence="19">
        <text>a 1,2-diacyl-sn-glycero-3-phosphocholine(out) + ATP + H2O = a 1,2-diacyl-sn-glycero-3-phosphocholine(in) + ADP + phosphate + H(+)</text>
        <dbReference type="Rhea" id="RHEA:38583"/>
        <dbReference type="ChEBI" id="CHEBI:15377"/>
        <dbReference type="ChEBI" id="CHEBI:15378"/>
        <dbReference type="ChEBI" id="CHEBI:30616"/>
        <dbReference type="ChEBI" id="CHEBI:43474"/>
        <dbReference type="ChEBI" id="CHEBI:57643"/>
        <dbReference type="ChEBI" id="CHEBI:456216"/>
    </reaction>
    <physiologicalReaction direction="left-to-right" evidence="19">
        <dbReference type="Rhea" id="RHEA:38584"/>
    </physiologicalReaction>
</comment>
<evidence type="ECO:0000256" key="17">
    <source>
        <dbReference type="ARBA" id="ARBA00050913"/>
    </source>
</evidence>
<comment type="cofactor">
    <cofactor evidence="1 22">
        <name>Mg(2+)</name>
        <dbReference type="ChEBI" id="CHEBI:18420"/>
    </cofactor>
</comment>
<dbReference type="InterPro" id="IPR006539">
    <property type="entry name" value="P-type_ATPase_IV"/>
</dbReference>
<feature type="compositionally biased region" description="Pro residues" evidence="24">
    <location>
        <begin position="1509"/>
        <end position="1518"/>
    </location>
</feature>
<dbReference type="EC" id="7.6.2.1" evidence="23"/>
<evidence type="ECO:0000256" key="22">
    <source>
        <dbReference type="PIRSR" id="PIRSR606539-3"/>
    </source>
</evidence>
<feature type="transmembrane region" description="Helical" evidence="23">
    <location>
        <begin position="543"/>
        <end position="564"/>
    </location>
</feature>
<gene>
    <name evidence="27" type="ORF">CC78DRAFT_581547</name>
</gene>
<feature type="compositionally biased region" description="Polar residues" evidence="24">
    <location>
        <begin position="1466"/>
        <end position="1484"/>
    </location>
</feature>